<dbReference type="Pfam" id="PF18803">
    <property type="entry name" value="CxC2"/>
    <property type="match status" value="1"/>
</dbReference>
<evidence type="ECO:0000313" key="3">
    <source>
        <dbReference type="Proteomes" id="UP000724874"/>
    </source>
</evidence>
<sequence>MLKNQKAQFAKAAKTLGNTIQQHSETRVGQEYSATVSSTFTNMTALPPLPPPIKFKPPVVNVETEAAVDEELPKKTQRAEALEGFEQMMPLLLDLLLEHQFNPFMDDNCTTCHRDGAKRTTCCYDCNHPLSCSECFIDAHRHNRMHWAEVWNQEHGFFVHHDISALRKDGYAQHLGHNGLPCPMPDSKEDLNFLIIDINGIHNTKICFCHCPGSEDRVIQLMRHRLFPASLQRPVAAFMFQLLHHFHLLHLESKATKYDYMGALRCLTDNVFTNEVSDLYSRFCIVTQVWTALTAKKCLGQAHGIDEVLPHRPKENLIVYCPACPEPHVNMLPGWEQMPPEFRHLKQLQITLDGNFHLNCYMKNTDPHDTSLFHGCAYFPDDKRYKCRHLEVLKKQDATKKFKNMAVSGIVNAQCSHVFIKSSIDLQVGEWFANVDFVLANAVLSSNDDGLTHILNGPSALEVHFIHEGLLIRSTQLNIKAKATFSSMEKSDALMEELSVSRQRLQTCIEKWRSIQKHMMPHVGDHVHRQAATNPAPEEERLFLPSDLAANERASIASIPLIECERKLLEGRAFDLIRDLCTIECPNQDWIDNDDPLFRPLTKQDTYRKQMTIKHAVGDTYRHEGLLWANRGVTSGTQPAHFASTSGSDVLMAESSSVGTQVLKAKKLC</sequence>
<accession>A0A9P5NQ25</accession>
<dbReference type="Proteomes" id="UP000724874">
    <property type="component" value="Unassembled WGS sequence"/>
</dbReference>
<evidence type="ECO:0000313" key="2">
    <source>
        <dbReference type="EMBL" id="KAF8902438.1"/>
    </source>
</evidence>
<dbReference type="Pfam" id="PF18758">
    <property type="entry name" value="KDZ"/>
    <property type="match status" value="1"/>
</dbReference>
<reference evidence="2" key="1">
    <citation type="submission" date="2020-11" db="EMBL/GenBank/DDBJ databases">
        <authorList>
            <consortium name="DOE Joint Genome Institute"/>
            <person name="Ahrendt S."/>
            <person name="Riley R."/>
            <person name="Andreopoulos W."/>
            <person name="LaButti K."/>
            <person name="Pangilinan J."/>
            <person name="Ruiz-duenas F.J."/>
            <person name="Barrasa J.M."/>
            <person name="Sanchez-Garcia M."/>
            <person name="Camarero S."/>
            <person name="Miyauchi S."/>
            <person name="Serrano A."/>
            <person name="Linde D."/>
            <person name="Babiker R."/>
            <person name="Drula E."/>
            <person name="Ayuso-Fernandez I."/>
            <person name="Pacheco R."/>
            <person name="Padilla G."/>
            <person name="Ferreira P."/>
            <person name="Barriuso J."/>
            <person name="Kellner H."/>
            <person name="Castanera R."/>
            <person name="Alfaro M."/>
            <person name="Ramirez L."/>
            <person name="Pisabarro A.G."/>
            <person name="Kuo A."/>
            <person name="Tritt A."/>
            <person name="Lipzen A."/>
            <person name="He G."/>
            <person name="Yan M."/>
            <person name="Ng V."/>
            <person name="Cullen D."/>
            <person name="Martin F."/>
            <person name="Rosso M.-N."/>
            <person name="Henrissat B."/>
            <person name="Hibbett D."/>
            <person name="Martinez A.T."/>
            <person name="Grigoriev I.V."/>
        </authorList>
    </citation>
    <scope>NUCLEOTIDE SEQUENCE</scope>
    <source>
        <strain evidence="2">AH 44721</strain>
    </source>
</reference>
<comment type="caution">
    <text evidence="2">The sequence shown here is derived from an EMBL/GenBank/DDBJ whole genome shotgun (WGS) entry which is preliminary data.</text>
</comment>
<evidence type="ECO:0000259" key="1">
    <source>
        <dbReference type="Pfam" id="PF18803"/>
    </source>
</evidence>
<proteinExistence type="predicted"/>
<dbReference type="OrthoDB" id="3149508at2759"/>
<protein>
    <recommendedName>
        <fullName evidence="1">CxC2-like cysteine cluster KDZ transposase-associated domain-containing protein</fullName>
    </recommendedName>
</protein>
<dbReference type="CDD" id="cd19757">
    <property type="entry name" value="Bbox1"/>
    <property type="match status" value="1"/>
</dbReference>
<dbReference type="InterPro" id="IPR040521">
    <property type="entry name" value="KDZ"/>
</dbReference>
<organism evidence="2 3">
    <name type="scientific">Gymnopilus junonius</name>
    <name type="common">Spectacular rustgill mushroom</name>
    <name type="synonym">Gymnopilus spectabilis subsp. junonius</name>
    <dbReference type="NCBI Taxonomy" id="109634"/>
    <lineage>
        <taxon>Eukaryota</taxon>
        <taxon>Fungi</taxon>
        <taxon>Dikarya</taxon>
        <taxon>Basidiomycota</taxon>
        <taxon>Agaricomycotina</taxon>
        <taxon>Agaricomycetes</taxon>
        <taxon>Agaricomycetidae</taxon>
        <taxon>Agaricales</taxon>
        <taxon>Agaricineae</taxon>
        <taxon>Hymenogastraceae</taxon>
        <taxon>Gymnopilus</taxon>
    </lineage>
</organism>
<dbReference type="InterPro" id="IPR041457">
    <property type="entry name" value="CxC2_KDZ-assoc"/>
</dbReference>
<dbReference type="EMBL" id="JADNYJ010000036">
    <property type="protein sequence ID" value="KAF8902438.1"/>
    <property type="molecule type" value="Genomic_DNA"/>
</dbReference>
<gene>
    <name evidence="2" type="ORF">CPB84DRAFT_1846370</name>
</gene>
<feature type="domain" description="CxC2-like cysteine cluster KDZ transposase-associated" evidence="1">
    <location>
        <begin position="166"/>
        <end position="271"/>
    </location>
</feature>
<dbReference type="AlphaFoldDB" id="A0A9P5NQ25"/>
<name>A0A9P5NQ25_GYMJU</name>
<keyword evidence="3" id="KW-1185">Reference proteome</keyword>